<keyword evidence="9" id="KW-0472">Membrane</keyword>
<reference evidence="12" key="1">
    <citation type="journal article" date="2019" name="Int. J. Syst. Evol. Microbiol.">
        <title>The Global Catalogue of Microorganisms (GCM) 10K type strain sequencing project: providing services to taxonomists for standard genome sequencing and annotation.</title>
        <authorList>
            <consortium name="The Broad Institute Genomics Platform"/>
            <consortium name="The Broad Institute Genome Sequencing Center for Infectious Disease"/>
            <person name="Wu L."/>
            <person name="Ma J."/>
        </authorList>
    </citation>
    <scope>NUCLEOTIDE SEQUENCE [LARGE SCALE GENOMIC DNA]</scope>
    <source>
        <strain evidence="12">JCM 18303</strain>
    </source>
</reference>
<comment type="similarity">
    <text evidence="2">Belongs to the YajC family.</text>
</comment>
<keyword evidence="6" id="KW-0653">Protein transport</keyword>
<evidence type="ECO:0000256" key="3">
    <source>
        <dbReference type="ARBA" id="ARBA00022448"/>
    </source>
</evidence>
<dbReference type="InterPro" id="IPR003849">
    <property type="entry name" value="Preprotein_translocase_YajC"/>
</dbReference>
<dbReference type="PANTHER" id="PTHR33909:SF1">
    <property type="entry name" value="SEC TRANSLOCON ACCESSORY COMPLEX SUBUNIT YAJC"/>
    <property type="match status" value="1"/>
</dbReference>
<dbReference type="PANTHER" id="PTHR33909">
    <property type="entry name" value="SEC TRANSLOCON ACCESSORY COMPLEX SUBUNIT YAJC"/>
    <property type="match status" value="1"/>
</dbReference>
<comment type="subcellular location">
    <subcellularLocation>
        <location evidence="1">Cell membrane</location>
        <topology evidence="1">Single-pass membrane protein</topology>
    </subcellularLocation>
</comment>
<evidence type="ECO:0000256" key="1">
    <source>
        <dbReference type="ARBA" id="ARBA00004162"/>
    </source>
</evidence>
<evidence type="ECO:0000256" key="9">
    <source>
        <dbReference type="ARBA" id="ARBA00023136"/>
    </source>
</evidence>
<sequence length="132" mass="14194">MLPLLVLAALMIGVMMMTSRRQKRQMQELQKLQNSLSNGDTVYTTSGLRGTVVDDSYEQTIDLEIADGVVTTWMRAAVREKVVEDNAAPEPAEAEDTPADPTPEAPAKPATDGQPTDSQTTGTDADAAKRTS</sequence>
<evidence type="ECO:0000256" key="5">
    <source>
        <dbReference type="ARBA" id="ARBA00022692"/>
    </source>
</evidence>
<keyword evidence="7" id="KW-1133">Transmembrane helix</keyword>
<keyword evidence="8" id="KW-0811">Translocation</keyword>
<evidence type="ECO:0000256" key="7">
    <source>
        <dbReference type="ARBA" id="ARBA00022989"/>
    </source>
</evidence>
<evidence type="ECO:0000256" key="4">
    <source>
        <dbReference type="ARBA" id="ARBA00022475"/>
    </source>
</evidence>
<evidence type="ECO:0000256" key="8">
    <source>
        <dbReference type="ARBA" id="ARBA00023010"/>
    </source>
</evidence>
<evidence type="ECO:0000256" key="2">
    <source>
        <dbReference type="ARBA" id="ARBA00006742"/>
    </source>
</evidence>
<name>A0ABP9QSZ4_9PSEU</name>
<evidence type="ECO:0000313" key="12">
    <source>
        <dbReference type="Proteomes" id="UP001428817"/>
    </source>
</evidence>
<keyword evidence="3" id="KW-0813">Transport</keyword>
<gene>
    <name evidence="11" type="ORF">GCM10023321_57960</name>
</gene>
<feature type="compositionally biased region" description="Polar residues" evidence="10">
    <location>
        <begin position="113"/>
        <end position="123"/>
    </location>
</feature>
<organism evidence="11 12">
    <name type="scientific">Pseudonocardia eucalypti</name>
    <dbReference type="NCBI Taxonomy" id="648755"/>
    <lineage>
        <taxon>Bacteria</taxon>
        <taxon>Bacillati</taxon>
        <taxon>Actinomycetota</taxon>
        <taxon>Actinomycetes</taxon>
        <taxon>Pseudonocardiales</taxon>
        <taxon>Pseudonocardiaceae</taxon>
        <taxon>Pseudonocardia</taxon>
    </lineage>
</organism>
<evidence type="ECO:0000313" key="11">
    <source>
        <dbReference type="EMBL" id="GAA5166606.1"/>
    </source>
</evidence>
<dbReference type="EMBL" id="BAABJP010000036">
    <property type="protein sequence ID" value="GAA5166606.1"/>
    <property type="molecule type" value="Genomic_DNA"/>
</dbReference>
<proteinExistence type="inferred from homology"/>
<dbReference type="Pfam" id="PF02699">
    <property type="entry name" value="YajC"/>
    <property type="match status" value="1"/>
</dbReference>
<keyword evidence="12" id="KW-1185">Reference proteome</keyword>
<dbReference type="Proteomes" id="UP001428817">
    <property type="component" value="Unassembled WGS sequence"/>
</dbReference>
<evidence type="ECO:0000256" key="6">
    <source>
        <dbReference type="ARBA" id="ARBA00022927"/>
    </source>
</evidence>
<evidence type="ECO:0008006" key="13">
    <source>
        <dbReference type="Google" id="ProtNLM"/>
    </source>
</evidence>
<keyword evidence="5" id="KW-0812">Transmembrane</keyword>
<keyword evidence="4" id="KW-1003">Cell membrane</keyword>
<evidence type="ECO:0000256" key="10">
    <source>
        <dbReference type="SAM" id="MobiDB-lite"/>
    </source>
</evidence>
<feature type="region of interest" description="Disordered" evidence="10">
    <location>
        <begin position="83"/>
        <end position="132"/>
    </location>
</feature>
<protein>
    <recommendedName>
        <fullName evidence="13">Preprotein translocase subunit YajC</fullName>
    </recommendedName>
</protein>
<comment type="caution">
    <text evidence="11">The sequence shown here is derived from an EMBL/GenBank/DDBJ whole genome shotgun (WGS) entry which is preliminary data.</text>
</comment>
<accession>A0ABP9QSZ4</accession>
<dbReference type="SMART" id="SM01323">
    <property type="entry name" value="YajC"/>
    <property type="match status" value="1"/>
</dbReference>
<dbReference type="NCBIfam" id="TIGR00739">
    <property type="entry name" value="yajC"/>
    <property type="match status" value="1"/>
</dbReference>